<dbReference type="OrthoDB" id="10257317at2759"/>
<comment type="function">
    <text evidence="2">May be involved in the metabolism of insect hormones and in the breakdown of synthetic insecticides.</text>
</comment>
<accession>A0A139WKB4</accession>
<dbReference type="PANTHER" id="PTHR24291:SF189">
    <property type="entry name" value="CYTOCHROME P450 4C3-RELATED"/>
    <property type="match status" value="1"/>
</dbReference>
<keyword evidence="13" id="KW-0472">Membrane</keyword>
<keyword evidence="6 14" id="KW-0349">Heme</keyword>
<dbReference type="KEGG" id="tca:103312411"/>
<dbReference type="GO" id="GO:0020037">
    <property type="term" value="F:heme binding"/>
    <property type="evidence" value="ECO:0007669"/>
    <property type="project" value="InterPro"/>
</dbReference>
<keyword evidence="12 15" id="KW-0503">Monooxygenase</keyword>
<dbReference type="Proteomes" id="UP000007266">
    <property type="component" value="Linkage group 3"/>
</dbReference>
<evidence type="ECO:0000256" key="14">
    <source>
        <dbReference type="PIRSR" id="PIRSR602401-1"/>
    </source>
</evidence>
<dbReference type="GO" id="GO:0016705">
    <property type="term" value="F:oxidoreductase activity, acting on paired donors, with incorporation or reduction of molecular oxygen"/>
    <property type="evidence" value="ECO:0007669"/>
    <property type="project" value="InterPro"/>
</dbReference>
<evidence type="ECO:0000256" key="3">
    <source>
        <dbReference type="ARBA" id="ARBA00004174"/>
    </source>
</evidence>
<dbReference type="Gene3D" id="1.10.630.10">
    <property type="entry name" value="Cytochrome P450"/>
    <property type="match status" value="1"/>
</dbReference>
<comment type="similarity">
    <text evidence="5 15">Belongs to the cytochrome P450 family.</text>
</comment>
<comment type="cofactor">
    <cofactor evidence="1 14">
        <name>heme</name>
        <dbReference type="ChEBI" id="CHEBI:30413"/>
    </cofactor>
</comment>
<keyword evidence="10 15" id="KW-0560">Oxidoreductase</keyword>
<evidence type="ECO:0000256" key="5">
    <source>
        <dbReference type="ARBA" id="ARBA00010617"/>
    </source>
</evidence>
<evidence type="ECO:0000256" key="4">
    <source>
        <dbReference type="ARBA" id="ARBA00004406"/>
    </source>
</evidence>
<evidence type="ECO:0000256" key="15">
    <source>
        <dbReference type="RuleBase" id="RU000461"/>
    </source>
</evidence>
<keyword evidence="9" id="KW-0492">Microsome</keyword>
<gene>
    <name evidence="16" type="primary">AUGUSTUS-3.0.2_32538</name>
    <name evidence="16" type="ORF">TcasGA2_TC032538</name>
</gene>
<dbReference type="InterPro" id="IPR017972">
    <property type="entry name" value="Cyt_P450_CS"/>
</dbReference>
<dbReference type="GO" id="GO:0004497">
    <property type="term" value="F:monooxygenase activity"/>
    <property type="evidence" value="ECO:0007669"/>
    <property type="project" value="UniProtKB-KW"/>
</dbReference>
<evidence type="ECO:0000256" key="7">
    <source>
        <dbReference type="ARBA" id="ARBA00022723"/>
    </source>
</evidence>
<evidence type="ECO:0000256" key="8">
    <source>
        <dbReference type="ARBA" id="ARBA00022824"/>
    </source>
</evidence>
<dbReference type="GO" id="GO:0005789">
    <property type="term" value="C:endoplasmic reticulum membrane"/>
    <property type="evidence" value="ECO:0007669"/>
    <property type="project" value="UniProtKB-SubCell"/>
</dbReference>
<reference evidence="16 17" key="2">
    <citation type="journal article" date="2010" name="Nucleic Acids Res.">
        <title>BeetleBase in 2010: revisions to provide comprehensive genomic information for Tribolium castaneum.</title>
        <authorList>
            <person name="Kim H.S."/>
            <person name="Murphy T."/>
            <person name="Xia J."/>
            <person name="Caragea D."/>
            <person name="Park Y."/>
            <person name="Beeman R.W."/>
            <person name="Lorenzen M.D."/>
            <person name="Butcher S."/>
            <person name="Manak J.R."/>
            <person name="Brown S.J."/>
        </authorList>
    </citation>
    <scope>GENOME REANNOTATION</scope>
    <source>
        <strain evidence="16 17">Georgia GA2</strain>
    </source>
</reference>
<dbReference type="InterPro" id="IPR001128">
    <property type="entry name" value="Cyt_P450"/>
</dbReference>
<evidence type="ECO:0000256" key="2">
    <source>
        <dbReference type="ARBA" id="ARBA00003690"/>
    </source>
</evidence>
<dbReference type="AlphaFoldDB" id="A0A139WKB4"/>
<keyword evidence="7 14" id="KW-0479">Metal-binding</keyword>
<dbReference type="Pfam" id="PF00067">
    <property type="entry name" value="p450"/>
    <property type="match status" value="1"/>
</dbReference>
<evidence type="ECO:0000256" key="13">
    <source>
        <dbReference type="ARBA" id="ARBA00023136"/>
    </source>
</evidence>
<protein>
    <submittedName>
        <fullName evidence="16">Cytochrome P450 4d2-like Protein</fullName>
    </submittedName>
</protein>
<evidence type="ECO:0000256" key="1">
    <source>
        <dbReference type="ARBA" id="ARBA00001971"/>
    </source>
</evidence>
<evidence type="ECO:0000313" key="16">
    <source>
        <dbReference type="EMBL" id="KYB28488.1"/>
    </source>
</evidence>
<dbReference type="InterPro" id="IPR002401">
    <property type="entry name" value="Cyt_P450_E_grp-I"/>
</dbReference>
<sequence>MSLYSRKYKPICKFWVLGQLIFWVSHPKYVEIILNKCLEKERSYKYLEVVLGRGLFTIPANKWKKRRQVIESILDDDLIDSFAQIFKDYSDILLKKLGKFEGQYVDVMPIMTQFSLDIMFSTILGTKVNALDEDTKIVIGVKDLIESIIKRLSNIMLRPNLFWKLLYLSQKSEELDRRIDHYFRTALKSRRCKSTTGGKVFLDFLLNQTDENWTDDELLAETRTLIIAGTDAIATATSFCLVMLAMHPEIQDRLYNETGTAYLECVIKETLRLFPTYSFIGRELDEDVVLGRYTLPKGSSVVVPLLDVQRSQKYWPQALEFKPDRFLPPKRGYFPFSVGPRNCLGREFALKAMKILLSNLLRTFQITETPFKSISDIKVSTNVVTRSFQGCMIKLQPR</sequence>
<dbReference type="PROSITE" id="PS00086">
    <property type="entry name" value="CYTOCHROME_P450"/>
    <property type="match status" value="1"/>
</dbReference>
<dbReference type="GO" id="GO:0005506">
    <property type="term" value="F:iron ion binding"/>
    <property type="evidence" value="ECO:0007669"/>
    <property type="project" value="InterPro"/>
</dbReference>
<keyword evidence="8" id="KW-0256">Endoplasmic reticulum</keyword>
<keyword evidence="11 14" id="KW-0408">Iron</keyword>
<dbReference type="EMBL" id="KQ971326">
    <property type="protein sequence ID" value="KYB28488.1"/>
    <property type="molecule type" value="Genomic_DNA"/>
</dbReference>
<dbReference type="FunCoup" id="A0A139WKB4">
    <property type="interactions" value="1"/>
</dbReference>
<evidence type="ECO:0000256" key="9">
    <source>
        <dbReference type="ARBA" id="ARBA00022848"/>
    </source>
</evidence>
<name>A0A139WKB4_TRICA</name>
<dbReference type="PANTHER" id="PTHR24291">
    <property type="entry name" value="CYTOCHROME P450 FAMILY 4"/>
    <property type="match status" value="1"/>
</dbReference>
<dbReference type="InterPro" id="IPR050196">
    <property type="entry name" value="Cytochrome_P450_Monoox"/>
</dbReference>
<dbReference type="OMA" id="ESKANTM"/>
<dbReference type="PRINTS" id="PR00385">
    <property type="entry name" value="P450"/>
</dbReference>
<dbReference type="InterPro" id="IPR036396">
    <property type="entry name" value="Cyt_P450_sf"/>
</dbReference>
<dbReference type="PRINTS" id="PR00463">
    <property type="entry name" value="EP450I"/>
</dbReference>
<evidence type="ECO:0000256" key="10">
    <source>
        <dbReference type="ARBA" id="ARBA00023002"/>
    </source>
</evidence>
<evidence type="ECO:0000256" key="12">
    <source>
        <dbReference type="ARBA" id="ARBA00023033"/>
    </source>
</evidence>
<dbReference type="SUPFAM" id="SSF48264">
    <property type="entry name" value="Cytochrome P450"/>
    <property type="match status" value="1"/>
</dbReference>
<organism evidence="16 17">
    <name type="scientific">Tribolium castaneum</name>
    <name type="common">Red flour beetle</name>
    <dbReference type="NCBI Taxonomy" id="7070"/>
    <lineage>
        <taxon>Eukaryota</taxon>
        <taxon>Metazoa</taxon>
        <taxon>Ecdysozoa</taxon>
        <taxon>Arthropoda</taxon>
        <taxon>Hexapoda</taxon>
        <taxon>Insecta</taxon>
        <taxon>Pterygota</taxon>
        <taxon>Neoptera</taxon>
        <taxon>Endopterygota</taxon>
        <taxon>Coleoptera</taxon>
        <taxon>Polyphaga</taxon>
        <taxon>Cucujiformia</taxon>
        <taxon>Tenebrionidae</taxon>
        <taxon>Tenebrionidae incertae sedis</taxon>
        <taxon>Tribolium</taxon>
    </lineage>
</organism>
<dbReference type="InParanoid" id="A0A139WKB4"/>
<feature type="binding site" description="axial binding residue" evidence="14">
    <location>
        <position position="343"/>
    </location>
    <ligand>
        <name>heme</name>
        <dbReference type="ChEBI" id="CHEBI:30413"/>
    </ligand>
    <ligandPart>
        <name>Fe</name>
        <dbReference type="ChEBI" id="CHEBI:18248"/>
    </ligandPart>
</feature>
<proteinExistence type="inferred from homology"/>
<keyword evidence="17" id="KW-1185">Reference proteome</keyword>
<dbReference type="STRING" id="7070.A0A139WKB4"/>
<comment type="subcellular location">
    <subcellularLocation>
        <location evidence="4">Endoplasmic reticulum membrane</location>
        <topology evidence="4">Peripheral membrane protein</topology>
    </subcellularLocation>
    <subcellularLocation>
        <location evidence="3">Microsome membrane</location>
        <topology evidence="3">Peripheral membrane protein</topology>
    </subcellularLocation>
</comment>
<reference evidence="16 17" key="1">
    <citation type="journal article" date="2008" name="Nature">
        <title>The genome of the model beetle and pest Tribolium castaneum.</title>
        <authorList>
            <consortium name="Tribolium Genome Sequencing Consortium"/>
            <person name="Richards S."/>
            <person name="Gibbs R.A."/>
            <person name="Weinstock G.M."/>
            <person name="Brown S.J."/>
            <person name="Denell R."/>
            <person name="Beeman R.W."/>
            <person name="Gibbs R."/>
            <person name="Beeman R.W."/>
            <person name="Brown S.J."/>
            <person name="Bucher G."/>
            <person name="Friedrich M."/>
            <person name="Grimmelikhuijzen C.J."/>
            <person name="Klingler M."/>
            <person name="Lorenzen M."/>
            <person name="Richards S."/>
            <person name="Roth S."/>
            <person name="Schroder R."/>
            <person name="Tautz D."/>
            <person name="Zdobnov E.M."/>
            <person name="Muzny D."/>
            <person name="Gibbs R.A."/>
            <person name="Weinstock G.M."/>
            <person name="Attaway T."/>
            <person name="Bell S."/>
            <person name="Buhay C.J."/>
            <person name="Chandrabose M.N."/>
            <person name="Chavez D."/>
            <person name="Clerk-Blankenburg K.P."/>
            <person name="Cree A."/>
            <person name="Dao M."/>
            <person name="Davis C."/>
            <person name="Chacko J."/>
            <person name="Dinh H."/>
            <person name="Dugan-Rocha S."/>
            <person name="Fowler G."/>
            <person name="Garner T.T."/>
            <person name="Garnes J."/>
            <person name="Gnirke A."/>
            <person name="Hawes A."/>
            <person name="Hernandez J."/>
            <person name="Hines S."/>
            <person name="Holder M."/>
            <person name="Hume J."/>
            <person name="Jhangiani S.N."/>
            <person name="Joshi V."/>
            <person name="Khan Z.M."/>
            <person name="Jackson L."/>
            <person name="Kovar C."/>
            <person name="Kowis A."/>
            <person name="Lee S."/>
            <person name="Lewis L.R."/>
            <person name="Margolis J."/>
            <person name="Morgan M."/>
            <person name="Nazareth L.V."/>
            <person name="Nguyen N."/>
            <person name="Okwuonu G."/>
            <person name="Parker D."/>
            <person name="Richards S."/>
            <person name="Ruiz S.J."/>
            <person name="Santibanez J."/>
            <person name="Savard J."/>
            <person name="Scherer S.E."/>
            <person name="Schneider B."/>
            <person name="Sodergren E."/>
            <person name="Tautz D."/>
            <person name="Vattahil S."/>
            <person name="Villasana D."/>
            <person name="White C.S."/>
            <person name="Wright R."/>
            <person name="Park Y."/>
            <person name="Beeman R.W."/>
            <person name="Lord J."/>
            <person name="Oppert B."/>
            <person name="Lorenzen M."/>
            <person name="Brown S."/>
            <person name="Wang L."/>
            <person name="Savard J."/>
            <person name="Tautz D."/>
            <person name="Richards S."/>
            <person name="Weinstock G."/>
            <person name="Gibbs R.A."/>
            <person name="Liu Y."/>
            <person name="Worley K."/>
            <person name="Weinstock G."/>
            <person name="Elsik C.G."/>
            <person name="Reese J.T."/>
            <person name="Elhaik E."/>
            <person name="Landan G."/>
            <person name="Graur D."/>
            <person name="Arensburger P."/>
            <person name="Atkinson P."/>
            <person name="Beeman R.W."/>
            <person name="Beidler J."/>
            <person name="Brown S.J."/>
            <person name="Demuth J.P."/>
            <person name="Drury D.W."/>
            <person name="Du Y.Z."/>
            <person name="Fujiwara H."/>
            <person name="Lorenzen M."/>
            <person name="Maselli V."/>
            <person name="Osanai M."/>
            <person name="Park Y."/>
            <person name="Robertson H.M."/>
            <person name="Tu Z."/>
            <person name="Wang J.J."/>
            <person name="Wang S."/>
            <person name="Richards S."/>
            <person name="Song H."/>
            <person name="Zhang L."/>
            <person name="Sodergren E."/>
            <person name="Werner D."/>
            <person name="Stanke M."/>
            <person name="Morgenstern B."/>
            <person name="Solovyev V."/>
            <person name="Kosarev P."/>
            <person name="Brown G."/>
            <person name="Chen H.C."/>
            <person name="Ermolaeva O."/>
            <person name="Hlavina W."/>
            <person name="Kapustin Y."/>
            <person name="Kiryutin B."/>
            <person name="Kitts P."/>
            <person name="Maglott D."/>
            <person name="Pruitt K."/>
            <person name="Sapojnikov V."/>
            <person name="Souvorov A."/>
            <person name="Mackey A.J."/>
            <person name="Waterhouse R.M."/>
            <person name="Wyder S."/>
            <person name="Zdobnov E.M."/>
            <person name="Zdobnov E.M."/>
            <person name="Wyder S."/>
            <person name="Kriventseva E.V."/>
            <person name="Kadowaki T."/>
            <person name="Bork P."/>
            <person name="Aranda M."/>
            <person name="Bao R."/>
            <person name="Beermann A."/>
            <person name="Berns N."/>
            <person name="Bolognesi R."/>
            <person name="Bonneton F."/>
            <person name="Bopp D."/>
            <person name="Brown S.J."/>
            <person name="Bucher G."/>
            <person name="Butts T."/>
            <person name="Chaumot A."/>
            <person name="Denell R.E."/>
            <person name="Ferrier D.E."/>
            <person name="Friedrich M."/>
            <person name="Gordon C.M."/>
            <person name="Jindra M."/>
            <person name="Klingler M."/>
            <person name="Lan Q."/>
            <person name="Lattorff H.M."/>
            <person name="Laudet V."/>
            <person name="von Levetsow C."/>
            <person name="Liu Z."/>
            <person name="Lutz R."/>
            <person name="Lynch J.A."/>
            <person name="da Fonseca R.N."/>
            <person name="Posnien N."/>
            <person name="Reuter R."/>
            <person name="Roth S."/>
            <person name="Savard J."/>
            <person name="Schinko J.B."/>
            <person name="Schmitt C."/>
            <person name="Schoppmeier M."/>
            <person name="Schroder R."/>
            <person name="Shippy T.D."/>
            <person name="Simonnet F."/>
            <person name="Marques-Souza H."/>
            <person name="Tautz D."/>
            <person name="Tomoyasu Y."/>
            <person name="Trauner J."/>
            <person name="Van der Zee M."/>
            <person name="Vervoort M."/>
            <person name="Wittkopp N."/>
            <person name="Wimmer E.A."/>
            <person name="Yang X."/>
            <person name="Jones A.K."/>
            <person name="Sattelle D.B."/>
            <person name="Ebert P.R."/>
            <person name="Nelson D."/>
            <person name="Scott J.G."/>
            <person name="Beeman R.W."/>
            <person name="Muthukrishnan S."/>
            <person name="Kramer K.J."/>
            <person name="Arakane Y."/>
            <person name="Beeman R.W."/>
            <person name="Zhu Q."/>
            <person name="Hogenkamp D."/>
            <person name="Dixit R."/>
            <person name="Oppert B."/>
            <person name="Jiang H."/>
            <person name="Zou Z."/>
            <person name="Marshall J."/>
            <person name="Elpidina E."/>
            <person name="Vinokurov K."/>
            <person name="Oppert C."/>
            <person name="Zou Z."/>
            <person name="Evans J."/>
            <person name="Lu Z."/>
            <person name="Zhao P."/>
            <person name="Sumathipala N."/>
            <person name="Altincicek B."/>
            <person name="Vilcinskas A."/>
            <person name="Williams M."/>
            <person name="Hultmark D."/>
            <person name="Hetru C."/>
            <person name="Jiang H."/>
            <person name="Grimmelikhuijzen C.J."/>
            <person name="Hauser F."/>
            <person name="Cazzamali G."/>
            <person name="Williamson M."/>
            <person name="Park Y."/>
            <person name="Li B."/>
            <person name="Tanaka Y."/>
            <person name="Predel R."/>
            <person name="Neupert S."/>
            <person name="Schachtner J."/>
            <person name="Verleyen P."/>
            <person name="Raible F."/>
            <person name="Bork P."/>
            <person name="Friedrich M."/>
            <person name="Walden K.K."/>
            <person name="Robertson H.M."/>
            <person name="Angeli S."/>
            <person name="Foret S."/>
            <person name="Bucher G."/>
            <person name="Schuetz S."/>
            <person name="Maleszka R."/>
            <person name="Wimmer E.A."/>
            <person name="Beeman R.W."/>
            <person name="Lorenzen M."/>
            <person name="Tomoyasu Y."/>
            <person name="Miller S.C."/>
            <person name="Grossmann D."/>
            <person name="Bucher G."/>
        </authorList>
    </citation>
    <scope>NUCLEOTIDE SEQUENCE [LARGE SCALE GENOMIC DNA]</scope>
    <source>
        <strain evidence="16 17">Georgia GA2</strain>
    </source>
</reference>
<evidence type="ECO:0000256" key="11">
    <source>
        <dbReference type="ARBA" id="ARBA00023004"/>
    </source>
</evidence>
<evidence type="ECO:0000256" key="6">
    <source>
        <dbReference type="ARBA" id="ARBA00022617"/>
    </source>
</evidence>
<evidence type="ECO:0000313" key="17">
    <source>
        <dbReference type="Proteomes" id="UP000007266"/>
    </source>
</evidence>